<proteinExistence type="predicted"/>
<dbReference type="Proteomes" id="UP000255317">
    <property type="component" value="Unassembled WGS sequence"/>
</dbReference>
<keyword evidence="3" id="KW-0732">Signal</keyword>
<evidence type="ECO:0000256" key="4">
    <source>
        <dbReference type="ARBA" id="ARBA00022837"/>
    </source>
</evidence>
<evidence type="ECO:0000256" key="3">
    <source>
        <dbReference type="ARBA" id="ARBA00022729"/>
    </source>
</evidence>
<feature type="region of interest" description="Disordered" evidence="5">
    <location>
        <begin position="682"/>
        <end position="704"/>
    </location>
</feature>
<feature type="compositionally biased region" description="Acidic residues" evidence="5">
    <location>
        <begin position="2294"/>
        <end position="2312"/>
    </location>
</feature>
<feature type="region of interest" description="Disordered" evidence="5">
    <location>
        <begin position="1169"/>
        <end position="1338"/>
    </location>
</feature>
<evidence type="ECO:0000256" key="2">
    <source>
        <dbReference type="ARBA" id="ARBA00022525"/>
    </source>
</evidence>
<feature type="non-terminal residue" evidence="6">
    <location>
        <position position="1"/>
    </location>
</feature>
<gene>
    <name evidence="6" type="ORF">C8D94_10686</name>
</gene>
<feature type="compositionally biased region" description="Acidic residues" evidence="5">
    <location>
        <begin position="1908"/>
        <end position="1936"/>
    </location>
</feature>
<feature type="compositionally biased region" description="Acidic residues" evidence="5">
    <location>
        <begin position="459"/>
        <end position="483"/>
    </location>
</feature>
<feature type="region of interest" description="Disordered" evidence="5">
    <location>
        <begin position="1377"/>
        <end position="1397"/>
    </location>
</feature>
<feature type="compositionally biased region" description="Acidic residues" evidence="5">
    <location>
        <begin position="1240"/>
        <end position="1251"/>
    </location>
</feature>
<dbReference type="InterPro" id="IPR059100">
    <property type="entry name" value="TSP3_bac"/>
</dbReference>
<feature type="compositionally biased region" description="Low complexity" evidence="5">
    <location>
        <begin position="1602"/>
        <end position="1612"/>
    </location>
</feature>
<feature type="region of interest" description="Disordered" evidence="5">
    <location>
        <begin position="1857"/>
        <end position="2007"/>
    </location>
</feature>
<feature type="compositionally biased region" description="Polar residues" evidence="5">
    <location>
        <begin position="60"/>
        <end position="73"/>
    </location>
</feature>
<feature type="compositionally biased region" description="Low complexity" evidence="5">
    <location>
        <begin position="398"/>
        <end position="407"/>
    </location>
</feature>
<keyword evidence="2" id="KW-0964">Secreted</keyword>
<dbReference type="OrthoDB" id="9805017at2"/>
<feature type="region of interest" description="Disordered" evidence="5">
    <location>
        <begin position="19"/>
        <end position="343"/>
    </location>
</feature>
<feature type="compositionally biased region" description="Acidic residues" evidence="5">
    <location>
        <begin position="820"/>
        <end position="829"/>
    </location>
</feature>
<feature type="region of interest" description="Disordered" evidence="5">
    <location>
        <begin position="2259"/>
        <end position="2337"/>
    </location>
</feature>
<organism evidence="6 7">
    <name type="scientific">Marinirhabdus gelatinilytica</name>
    <dbReference type="NCBI Taxonomy" id="1703343"/>
    <lineage>
        <taxon>Bacteria</taxon>
        <taxon>Pseudomonadati</taxon>
        <taxon>Bacteroidota</taxon>
        <taxon>Flavobacteriia</taxon>
        <taxon>Flavobacteriales</taxon>
        <taxon>Flavobacteriaceae</taxon>
    </lineage>
</organism>
<feature type="compositionally biased region" description="Polar residues" evidence="5">
    <location>
        <begin position="911"/>
        <end position="933"/>
    </location>
</feature>
<feature type="compositionally biased region" description="Acidic residues" evidence="5">
    <location>
        <begin position="594"/>
        <end position="603"/>
    </location>
</feature>
<feature type="compositionally biased region" description="Acidic residues" evidence="5">
    <location>
        <begin position="1282"/>
        <end position="1291"/>
    </location>
</feature>
<comment type="subcellular location">
    <subcellularLocation>
        <location evidence="1">Secreted</location>
    </subcellularLocation>
</comment>
<protein>
    <submittedName>
        <fullName evidence="6">Gliding motility-associated-like protein</fullName>
    </submittedName>
</protein>
<name>A0A370Q6B6_9FLAO</name>
<feature type="compositionally biased region" description="Acidic residues" evidence="5">
    <location>
        <begin position="2047"/>
        <end position="2060"/>
    </location>
</feature>
<feature type="compositionally biased region" description="Acidic residues" evidence="5">
    <location>
        <begin position="282"/>
        <end position="292"/>
    </location>
</feature>
<accession>A0A370Q6B6</accession>
<feature type="compositionally biased region" description="Polar residues" evidence="5">
    <location>
        <begin position="571"/>
        <end position="587"/>
    </location>
</feature>
<evidence type="ECO:0000313" key="6">
    <source>
        <dbReference type="EMBL" id="RDK83873.1"/>
    </source>
</evidence>
<dbReference type="GO" id="GO:0005509">
    <property type="term" value="F:calcium ion binding"/>
    <property type="evidence" value="ECO:0007669"/>
    <property type="project" value="InterPro"/>
</dbReference>
<dbReference type="Pfam" id="PF17963">
    <property type="entry name" value="Big_9"/>
    <property type="match status" value="4"/>
</dbReference>
<feature type="compositionally biased region" description="Acidic residues" evidence="5">
    <location>
        <begin position="1634"/>
        <end position="1643"/>
    </location>
</feature>
<feature type="compositionally biased region" description="Acidic residues" evidence="5">
    <location>
        <begin position="1575"/>
        <end position="1587"/>
    </location>
</feature>
<dbReference type="InterPro" id="IPR028974">
    <property type="entry name" value="TSP_type-3_rpt"/>
</dbReference>
<dbReference type="EMBL" id="QRAO01000006">
    <property type="protein sequence ID" value="RDK83873.1"/>
    <property type="molecule type" value="Genomic_DNA"/>
</dbReference>
<dbReference type="InterPro" id="IPR018247">
    <property type="entry name" value="EF_Hand_1_Ca_BS"/>
</dbReference>
<feature type="compositionally biased region" description="Low complexity" evidence="5">
    <location>
        <begin position="1937"/>
        <end position="1947"/>
    </location>
</feature>
<feature type="compositionally biased region" description="Acidic residues" evidence="5">
    <location>
        <begin position="90"/>
        <end position="99"/>
    </location>
</feature>
<feature type="compositionally biased region" description="Acidic residues" evidence="5">
    <location>
        <begin position="682"/>
        <end position="693"/>
    </location>
</feature>
<feature type="region of interest" description="Disordered" evidence="5">
    <location>
        <begin position="882"/>
        <end position="974"/>
    </location>
</feature>
<feature type="region of interest" description="Disordered" evidence="5">
    <location>
        <begin position="1018"/>
        <end position="1046"/>
    </location>
</feature>
<feature type="compositionally biased region" description="Acidic residues" evidence="5">
    <location>
        <begin position="940"/>
        <end position="949"/>
    </location>
</feature>
<evidence type="ECO:0000256" key="5">
    <source>
        <dbReference type="SAM" id="MobiDB-lite"/>
    </source>
</evidence>
<feature type="region of interest" description="Disordered" evidence="5">
    <location>
        <begin position="2046"/>
        <end position="2076"/>
    </location>
</feature>
<dbReference type="Pfam" id="PF13585">
    <property type="entry name" value="CHU_C"/>
    <property type="match status" value="1"/>
</dbReference>
<feature type="region of interest" description="Disordered" evidence="5">
    <location>
        <begin position="1575"/>
        <end position="1672"/>
    </location>
</feature>
<feature type="compositionally biased region" description="Polar residues" evidence="5">
    <location>
        <begin position="1259"/>
        <end position="1275"/>
    </location>
</feature>
<keyword evidence="7" id="KW-1185">Reference proteome</keyword>
<feature type="compositionally biased region" description="Acidic residues" evidence="5">
    <location>
        <begin position="1377"/>
        <end position="1386"/>
    </location>
</feature>
<feature type="compositionally biased region" description="Acidic residues" evidence="5">
    <location>
        <begin position="372"/>
        <end position="391"/>
    </location>
</feature>
<comment type="caution">
    <text evidence="6">The sequence shown here is derived from an EMBL/GenBank/DDBJ whole genome shotgun (WGS) entry which is preliminary data.</text>
</comment>
<evidence type="ECO:0000313" key="7">
    <source>
        <dbReference type="Proteomes" id="UP000255317"/>
    </source>
</evidence>
<dbReference type="Pfam" id="PF18884">
    <property type="entry name" value="TSP3_bac"/>
    <property type="match status" value="4"/>
</dbReference>
<reference evidence="6 7" key="1">
    <citation type="submission" date="2018-07" db="EMBL/GenBank/DDBJ databases">
        <title>Genomic Encyclopedia of Type Strains, Phase IV (KMG-IV): sequencing the most valuable type-strain genomes for metagenomic binning, comparative biology and taxonomic classification.</title>
        <authorList>
            <person name="Goeker M."/>
        </authorList>
    </citation>
    <scope>NUCLEOTIDE SEQUENCE [LARGE SCALE GENOMIC DNA]</scope>
    <source>
        <strain evidence="6 7">DSM 101478</strain>
    </source>
</reference>
<evidence type="ECO:0000256" key="1">
    <source>
        <dbReference type="ARBA" id="ARBA00004613"/>
    </source>
</evidence>
<feature type="compositionally biased region" description="Acidic residues" evidence="5">
    <location>
        <begin position="325"/>
        <end position="334"/>
    </location>
</feature>
<dbReference type="RefSeq" id="WP_147278563.1">
    <property type="nucleotide sequence ID" value="NZ_QRAO01000006.1"/>
</dbReference>
<feature type="compositionally biased region" description="Low complexity" evidence="5">
    <location>
        <begin position="431"/>
        <end position="440"/>
    </location>
</feature>
<feature type="compositionally biased region" description="Acidic residues" evidence="5">
    <location>
        <begin position="1026"/>
        <end position="1039"/>
    </location>
</feature>
<feature type="compositionally biased region" description="Acidic residues" evidence="5">
    <location>
        <begin position="161"/>
        <end position="201"/>
    </location>
</feature>
<feature type="region of interest" description="Disordered" evidence="5">
    <location>
        <begin position="364"/>
        <end position="621"/>
    </location>
</feature>
<sequence>CTDGDGDGVCDTIDPAFDFDQDGVPNHFDLDADNDGVYDVVETGGVDANNDGRADDTDGNPANNDGVPSTAGTGNAPIDSGTDPTTPDFLDLDSDEDGCSDANEAYNDPNADAGDGGQYGAGDPLTLGAGVDPDGTVTAAPYTAPADNDTNGIADYTEMGPDADADGIPDGCDDTFNDADMDGIPDGIDVDDDNDGIDDITESGGNEPNGDADGDGVPNYLDTTDDAGTGDGSVTDYTDSNGDGIPDVYDFDNDGIPNHLDLDGDNDGILDIVESGNGALDTDGDGDVDDGDAVFSDANMDGQDDNAALNTPTDSDGGNGNPDFLDIDADDDGIPDNVEAQPTDAYVSLTPIFVDSNMNGVNDSYEGGLMVEDTDGDMIPDYQDPDSDNDGVSDLLEAGQGTFTGADTDGDGLDDGFDDDNSAPGVPFDVNDNLDTGADGTDNDDDPSTAEVDFRETTDNDGDGVPDSLDLDDDNDGIADVDENPNGQDPTGDDNGDGIPNFMDPVTGGGDANGDGIADDFDFDGDGVPNHFDLDADNDGIYDVTETGGTDDNNDGLADDTDGDPTNNNGIPNTAGTGNTPINSGTDPATPDFLDLDSDEDGCSDANEYFNGANADGGDGGQYGVGDPLTLAGGGVDTNGAVITAPYNNTGGEDTDGNGVSDYTEIGPEADADGIANACDLDDDGDGNPDDNEIANGNDPLSPNTMDDFGMTNVGTPITVDILANDDYLPQNDPNVLGTTTITDTGLGTAMGTVVFDPATGEVTYTPDAAENGDVTIVYEVCSDDGTNAPVCMTAVITITITGTDNDGDGVFDFADLDDDNDGILDTDETPAGFPNPSDDDDSDGIPNYADTDIGVDANGDGIVDAYDNDGDGVPNHFDLDADNDGIYDVIESGGIDTDNDGRADDTDGDPSNNNGIPNSAGTGNTPINSGTDPATPDFLDIDSDEDGCSDANEYFNNPNADGGDGGQYGVGDPLTLAGGDVDANGAVITAPYNNSGGEDTDGNSISDYTEVGPEFDTDGIANACDPDDDGDGNPDDMDPNPTAATAVDDSAMTDVGVAVTTSVLDNDDYLDNNDPNNLGTTTVTDTATGTATGVVTIDPITGEVTYVPSANEAGQTVTIVYEVCNDESGVPVCTQATIFIDVDGPDNDGDGVLDIVDLDDDNDGILDTDETPAGFPAPSGDDDNDGIPNYMDTDLGPDANGDGIVDAYDNDGDGVPNHFDLDADNDGIYDVTETGGTDDNNDGLADDTDGDPTNNNGIPSTAGTGNTPINSGTDPATPDFLDLDSDEDGCSDANEAYNDPNADAADGGQYGAGDPLTLGAGVEPDGTVTAAPYTNPNVPANNFPADTDANGIPDYQEVGPEADADGIANACDLDDDGDGNPDDNEIANGNDPLSPNTMDDFGMTNVGTPVTIDILSNDDYLPNNDPNVLGTTTITDTGLGTAMGTVVFDPATGEVTYTPDAAEFGDVTIVYEVCSDDGVNAPVCMQATVTITIMGTDNDGDGVPDAVDLDDDNDGILDSDEAMGLLDPSDDDDNDGIPNYMDTDLGVDANGDGIVDAYDFDGDGVPNHFDLDADNDGIYDVDETEGIDTNNDGLADDNDGDPTNNNGVPNTANGGAGNPPINSGTDPATPDFLDLDSDEDGCSDANEAYNDPNADAGDGGQFGLGDPLTLGEGEVAPNGTVIAAGYDTGVVSDVTTPGPDIDNDGLAAVCDPDDDGDGNPDDTDPNPLTPVAVDDNAATDIGVPVTVSVLDNDDYLDNNDPTNLGITTVTDTGTGTAIGAVTIDPVTGEITYTPAATEAGQTVTIVYEVCNDESGAPICTQATVFIEVDGPDNDGDGVPDAVDLDDDNDGVLDTDEAAGLLDPSGDDDLDGIPNFMDTDLGPDANGDGIVDDYDFDGDGVPNHFDLDADNDGIYDVDETGGTDDNNDGLADDNDGDPTNNNGVPNTANGGTGNPPIDSGPTAGTPDFLDLDSDEDGCSDANEAYNDPNADAGDGGQFGLGDPLTLGEGEVAPNGTVIAAGYDTGVVSDVTTPGPDIDNDGIAAVCDPDDDGDGNPDETDPNPLTPVAVDDNGETQAGVPVTVGVLDNDDYLDNNDPNNLGTTTVTDTGLGTAQGIVVIDPITGEITYTPTAEENGSTVTIVYEVCNDESGTPICTQATVFIVVTGPDTDGDGVPDSIDLDDDNDGILDTDEAMGLPIPSNDDDMDGIPNFADPDNGPDANGDGIVDAYDQDGDGVPNHLDLDADNDGIYDVDEVGGIDANNDGFADDTDGDPTNNNGVPNSANSGLGTIPFDTDGDGDLDFLDLDSDDDGCSDANEAYNDPNADGGDGGMYGVGDPLTLAEGEVDDFGSVETAPYDTGQVIAVVEAGPDPDQDGLANSCDLDDDGDGVSDEQEIIDGTDPLDPCDYVEENQDPNNTAASYDALDCDGDGVTNGDELNDGTSPLDPCDFVIASITLPPSGDFLVADCDGDGVINGDELSDGTDPLDLCDFVTSSITVQPSQEWLDFDCDGDGVSNGQELMDETEPLDPCDYDFNSQTIDYENQIVEGVSDDWLELDCDDDGLINGIEIADNNDNGIPDYDEVNNGDPNSDDNLDVFDILTPNGDGLNDVFVIRGIEQYPNNTLEIYNRWGVKVYVAEGYGQGDKFFRGFSDGRATVDRGERLPVGTYYYILNYVNDNGENKRLAGPLYINRR</sequence>
<dbReference type="PROSITE" id="PS00018">
    <property type="entry name" value="EF_HAND_1"/>
    <property type="match status" value="2"/>
</dbReference>
<feature type="compositionally biased region" description="Acidic residues" evidence="5">
    <location>
        <begin position="552"/>
        <end position="563"/>
    </location>
</feature>
<feature type="region of interest" description="Disordered" evidence="5">
    <location>
        <begin position="820"/>
        <end position="853"/>
    </location>
</feature>
<feature type="compositionally biased region" description="Acidic residues" evidence="5">
    <location>
        <begin position="408"/>
        <end position="421"/>
    </location>
</feature>
<keyword evidence="4" id="KW-0106">Calcium</keyword>
<feature type="compositionally biased region" description="Acidic residues" evidence="5">
    <location>
        <begin position="1969"/>
        <end position="1978"/>
    </location>
</feature>
<dbReference type="SUPFAM" id="SSF103647">
    <property type="entry name" value="TSP type-3 repeat"/>
    <property type="match status" value="1"/>
</dbReference>